<protein>
    <recommendedName>
        <fullName evidence="2">Thioesterase domain-containing protein</fullName>
    </recommendedName>
</protein>
<proteinExistence type="predicted"/>
<dbReference type="SUPFAM" id="SSF54637">
    <property type="entry name" value="Thioesterase/thiol ester dehydrase-isomerase"/>
    <property type="match status" value="1"/>
</dbReference>
<dbReference type="PANTHER" id="PTHR43240:SF20">
    <property type="entry name" value="MEDIUM_LONG-CHAIN ACYL-COA THIOESTERASE YIGI"/>
    <property type="match status" value="1"/>
</dbReference>
<dbReference type="Pfam" id="PF03061">
    <property type="entry name" value="4HBT"/>
    <property type="match status" value="1"/>
</dbReference>
<dbReference type="AlphaFoldDB" id="A0A3B0Y924"/>
<organism evidence="3">
    <name type="scientific">hydrothermal vent metagenome</name>
    <dbReference type="NCBI Taxonomy" id="652676"/>
    <lineage>
        <taxon>unclassified sequences</taxon>
        <taxon>metagenomes</taxon>
        <taxon>ecological metagenomes</taxon>
    </lineage>
</organism>
<evidence type="ECO:0000313" key="3">
    <source>
        <dbReference type="EMBL" id="VAW77298.1"/>
    </source>
</evidence>
<dbReference type="InterPro" id="IPR003736">
    <property type="entry name" value="PAAI_dom"/>
</dbReference>
<dbReference type="InterPro" id="IPR006683">
    <property type="entry name" value="Thioestr_dom"/>
</dbReference>
<dbReference type="EMBL" id="UOFL01000128">
    <property type="protein sequence ID" value="VAW77298.1"/>
    <property type="molecule type" value="Genomic_DNA"/>
</dbReference>
<gene>
    <name evidence="3" type="ORF">MNBD_GAMMA12-889</name>
</gene>
<name>A0A3B0Y924_9ZZZZ</name>
<reference evidence="3" key="1">
    <citation type="submission" date="2018-06" db="EMBL/GenBank/DDBJ databases">
        <authorList>
            <person name="Zhirakovskaya E."/>
        </authorList>
    </citation>
    <scope>NUCLEOTIDE SEQUENCE</scope>
</reference>
<dbReference type="Gene3D" id="3.10.129.10">
    <property type="entry name" value="Hotdog Thioesterase"/>
    <property type="match status" value="1"/>
</dbReference>
<evidence type="ECO:0000259" key="2">
    <source>
        <dbReference type="Pfam" id="PF03061"/>
    </source>
</evidence>
<evidence type="ECO:0000256" key="1">
    <source>
        <dbReference type="ARBA" id="ARBA00022801"/>
    </source>
</evidence>
<accession>A0A3B0Y924</accession>
<dbReference type="CDD" id="cd03443">
    <property type="entry name" value="PaaI_thioesterase"/>
    <property type="match status" value="1"/>
</dbReference>
<dbReference type="NCBIfam" id="TIGR00369">
    <property type="entry name" value="unchar_dom_1"/>
    <property type="match status" value="1"/>
</dbReference>
<dbReference type="InterPro" id="IPR029069">
    <property type="entry name" value="HotDog_dom_sf"/>
</dbReference>
<sequence length="143" mass="16386">MKIENKFDLLKHIIENEMPANKLFQLEILELKEGYTLIHIPFREEFIGDFIQKRWHGGFQASIADSAGGVAAMTMMNKITEKVSTIDMRIDYLHGSEPKDLYAEASVIKNGKRIIKVDVKLYHEPNNIIAVARCVLSVLRKDK</sequence>
<feature type="domain" description="Thioesterase" evidence="2">
    <location>
        <begin position="55"/>
        <end position="127"/>
    </location>
</feature>
<keyword evidence="1" id="KW-0378">Hydrolase</keyword>
<dbReference type="GO" id="GO:0016787">
    <property type="term" value="F:hydrolase activity"/>
    <property type="evidence" value="ECO:0007669"/>
    <property type="project" value="UniProtKB-KW"/>
</dbReference>
<dbReference type="PANTHER" id="PTHR43240">
    <property type="entry name" value="1,4-DIHYDROXY-2-NAPHTHOYL-COA THIOESTERASE 1"/>
    <property type="match status" value="1"/>
</dbReference>